<evidence type="ECO:0000313" key="1">
    <source>
        <dbReference type="EMBL" id="RJP61778.1"/>
    </source>
</evidence>
<evidence type="ECO:0000313" key="2">
    <source>
        <dbReference type="Proteomes" id="UP000266426"/>
    </source>
</evidence>
<dbReference type="EMBL" id="QZJZ01000009">
    <property type="protein sequence ID" value="RJP61778.1"/>
    <property type="molecule type" value="Genomic_DNA"/>
</dbReference>
<sequence>MRRDARKLTFLLVTCVFLFGWLHLSVHDSHHENAKCPVCFHFANGVEETDAHDISVDSICPLVNNSCLSSDSAILYNLIESETDRSRSPPDFITVL</sequence>
<comment type="caution">
    <text evidence="1">The sequence shown here is derived from an EMBL/GenBank/DDBJ whole genome shotgun (WGS) entry which is preliminary data.</text>
</comment>
<organism evidence="1 2">
    <name type="scientific">Candidatus Auribacter fodinae</name>
    <dbReference type="NCBI Taxonomy" id="2093366"/>
    <lineage>
        <taxon>Bacteria</taxon>
        <taxon>Pseudomonadati</taxon>
        <taxon>Candidatus Auribacterota</taxon>
        <taxon>Candidatus Auribacteria</taxon>
        <taxon>Candidatus Auribacterales</taxon>
        <taxon>Candidatus Auribacteraceae</taxon>
        <taxon>Candidatus Auribacter</taxon>
    </lineage>
</organism>
<gene>
    <name evidence="1" type="ORF">C4541_01190</name>
</gene>
<proteinExistence type="predicted"/>
<dbReference type="AlphaFoldDB" id="A0A3A4RJ38"/>
<name>A0A3A4RJ38_9BACT</name>
<accession>A0A3A4RJ38</accession>
<protein>
    <submittedName>
        <fullName evidence="1">Uncharacterized protein</fullName>
    </submittedName>
</protein>
<dbReference type="Proteomes" id="UP000266426">
    <property type="component" value="Unassembled WGS sequence"/>
</dbReference>
<reference evidence="1 2" key="1">
    <citation type="journal article" date="2017" name="ISME J.">
        <title>Energy and carbon metabolisms in a deep terrestrial subsurface fluid microbial community.</title>
        <authorList>
            <person name="Momper L."/>
            <person name="Jungbluth S.P."/>
            <person name="Lee M.D."/>
            <person name="Amend J.P."/>
        </authorList>
    </citation>
    <scope>NUCLEOTIDE SEQUENCE [LARGE SCALE GENOMIC DNA]</scope>
    <source>
        <strain evidence="1">SURF_26</strain>
    </source>
</reference>